<dbReference type="InterPro" id="IPR025680">
    <property type="entry name" value="DddI"/>
</dbReference>
<keyword evidence="2" id="KW-1185">Reference proteome</keyword>
<dbReference type="RefSeq" id="WP_231392752.1">
    <property type="nucleotide sequence ID" value="NZ_JADOTY010000001.1"/>
</dbReference>
<evidence type="ECO:0000313" key="1">
    <source>
        <dbReference type="EMBL" id="MBG6106074.1"/>
    </source>
</evidence>
<proteinExistence type="predicted"/>
<dbReference type="Proteomes" id="UP000631791">
    <property type="component" value="Unassembled WGS sequence"/>
</dbReference>
<name>A0ABS0KDK0_9ACTN</name>
<dbReference type="EMBL" id="JADOTY010000001">
    <property type="protein sequence ID" value="MBG6106074.1"/>
    <property type="molecule type" value="Genomic_DNA"/>
</dbReference>
<gene>
    <name evidence="1" type="ORF">IW249_006488</name>
</gene>
<reference evidence="1 2" key="1">
    <citation type="submission" date="2020-11" db="EMBL/GenBank/DDBJ databases">
        <title>Sequencing the genomes of 1000 actinobacteria strains.</title>
        <authorList>
            <person name="Klenk H.-P."/>
        </authorList>
    </citation>
    <scope>NUCLEOTIDE SEQUENCE [LARGE SCALE GENOMIC DNA]</scope>
    <source>
        <strain evidence="1 2">DSM 101695</strain>
    </source>
</reference>
<evidence type="ECO:0008006" key="3">
    <source>
        <dbReference type="Google" id="ProtNLM"/>
    </source>
</evidence>
<dbReference type="Pfam" id="PF14430">
    <property type="entry name" value="Imm1"/>
    <property type="match status" value="1"/>
</dbReference>
<evidence type="ECO:0000313" key="2">
    <source>
        <dbReference type="Proteomes" id="UP000631791"/>
    </source>
</evidence>
<organism evidence="1 2">
    <name type="scientific">Micromonospora vinacea</name>
    <dbReference type="NCBI Taxonomy" id="709878"/>
    <lineage>
        <taxon>Bacteria</taxon>
        <taxon>Bacillati</taxon>
        <taxon>Actinomycetota</taxon>
        <taxon>Actinomycetes</taxon>
        <taxon>Micromonosporales</taxon>
        <taxon>Micromonosporaceae</taxon>
        <taxon>Micromonospora</taxon>
    </lineage>
</organism>
<comment type="caution">
    <text evidence="1">The sequence shown here is derived from an EMBL/GenBank/DDBJ whole genome shotgun (WGS) entry which is preliminary data.</text>
</comment>
<accession>A0ABS0KDK0</accession>
<sequence length="150" mass="16742">MQEGLLMQFRVEAYYRPQHDDKRELLTASADVDGLIDSLLAGPTQQNLAELHSLERSPLPSGTPDHELLVGADHRLQVGVLEFMDASGNWTTAGPKAGRTEVRYSCVSHVTEFPANSEIPIDLLRRAVKEFCLSGGQRPTCVQWERPKSW</sequence>
<protein>
    <recommendedName>
        <fullName evidence="3">Immunity protein Imm1</fullName>
    </recommendedName>
</protein>